<dbReference type="EMBL" id="AYYQ01000008">
    <property type="protein sequence ID" value="KRM69092.1"/>
    <property type="molecule type" value="Genomic_DNA"/>
</dbReference>
<dbReference type="GO" id="GO:0016620">
    <property type="term" value="F:oxidoreductase activity, acting on the aldehyde or oxo group of donors, NAD or NADP as acceptor"/>
    <property type="evidence" value="ECO:0007669"/>
    <property type="project" value="InterPro"/>
</dbReference>
<dbReference type="PANTHER" id="PTHR11699">
    <property type="entry name" value="ALDEHYDE DEHYDROGENASE-RELATED"/>
    <property type="match status" value="1"/>
</dbReference>
<dbReference type="Proteomes" id="UP000052012">
    <property type="component" value="Unassembled WGS sequence"/>
</dbReference>
<evidence type="ECO:0000259" key="2">
    <source>
        <dbReference type="Pfam" id="PF00171"/>
    </source>
</evidence>
<evidence type="ECO:0000313" key="4">
    <source>
        <dbReference type="Proteomes" id="UP000052012"/>
    </source>
</evidence>
<dbReference type="InterPro" id="IPR015590">
    <property type="entry name" value="Aldehyde_DH_dom"/>
</dbReference>
<feature type="domain" description="Aldehyde dehydrogenase" evidence="2">
    <location>
        <begin position="6"/>
        <end position="398"/>
    </location>
</feature>
<dbReference type="Pfam" id="PF00171">
    <property type="entry name" value="Aldedh"/>
    <property type="match status" value="1"/>
</dbReference>
<name>A0A0R2AUE2_9LACO</name>
<dbReference type="InterPro" id="IPR016163">
    <property type="entry name" value="Ald_DH_C"/>
</dbReference>
<reference evidence="3 4" key="1">
    <citation type="journal article" date="2015" name="Genome Announc.">
        <title>Expanding the biotechnology potential of lactobacilli through comparative genomics of 213 strains and associated genera.</title>
        <authorList>
            <person name="Sun Z."/>
            <person name="Harris H.M."/>
            <person name="McCann A."/>
            <person name="Guo C."/>
            <person name="Argimon S."/>
            <person name="Zhang W."/>
            <person name="Yang X."/>
            <person name="Jeffery I.B."/>
            <person name="Cooney J.C."/>
            <person name="Kagawa T.F."/>
            <person name="Liu W."/>
            <person name="Song Y."/>
            <person name="Salvetti E."/>
            <person name="Wrobel A."/>
            <person name="Rasinkangas P."/>
            <person name="Parkhill J."/>
            <person name="Rea M.C."/>
            <person name="O'Sullivan O."/>
            <person name="Ritari J."/>
            <person name="Douillard F.P."/>
            <person name="Paul Ross R."/>
            <person name="Yang R."/>
            <person name="Briner A.E."/>
            <person name="Felis G.E."/>
            <person name="de Vos W.M."/>
            <person name="Barrangou R."/>
            <person name="Klaenhammer T.R."/>
            <person name="Caufield P.W."/>
            <person name="Cui Y."/>
            <person name="Zhang H."/>
            <person name="O'Toole P.W."/>
        </authorList>
    </citation>
    <scope>NUCLEOTIDE SEQUENCE [LARGE SCALE GENOMIC DNA]</scope>
    <source>
        <strain evidence="3 4">DSM 23829</strain>
    </source>
</reference>
<gene>
    <name evidence="3" type="ORF">FD06_GL000641</name>
</gene>
<proteinExistence type="predicted"/>
<dbReference type="InterPro" id="IPR016162">
    <property type="entry name" value="Ald_DH_N"/>
</dbReference>
<dbReference type="SUPFAM" id="SSF53720">
    <property type="entry name" value="ALDH-like"/>
    <property type="match status" value="1"/>
</dbReference>
<dbReference type="AlphaFoldDB" id="A0A0R2AUE2"/>
<dbReference type="PATRIC" id="fig|1423781.4.peg.655"/>
<dbReference type="STRING" id="1423781.FD06_GL000641"/>
<keyword evidence="4" id="KW-1185">Reference proteome</keyword>
<accession>A0A0R2AUE2</accession>
<keyword evidence="1" id="KW-0560">Oxidoreductase</keyword>
<protein>
    <submittedName>
        <fullName evidence="3">Acetaldehyde dehydrogenase (Acetylating)</fullName>
    </submittedName>
</protein>
<sequence length="458" mass="48135">MTEVNEMINNLVKKANVALKEMSAFDQEKVDKIVDAMVQAGLEHSVELGNLAYSETGRGVAHDKAIKNVFAAGQVGESIKNHKTVGIIDENKEDKTITVAEPLGVLAGITPVTNPTSTTIFKSILSMKTRNAIVFSFHPQAMKSSAKAAEIVRDAAVAAGAPKDCIQWITEPSIEATNQLINNPGIASTLATGGPAMVKAAYSTGKPALGVGPGNGPLYIEKSADVDAAVKDVVASKTFDNGMICATENSLIIDNDIYEEIKQKLQASGVFFVKSADQAALAEAMFNPETGGVKGPIAGAKATKIAKMAGIEVPEDTKVLAAELDGIGHDYLLSGEKLSPVVSVYKANDQADAFDIATRLLEYGGLGHTAAIRTEDRDVAIKFGEEMQACRILVNTPCGLGGVGAINGLAPSLTLGTGTWGANSIDHNVNDYDLINRKVIAGCLKNDYLDSLIAKYAD</sequence>
<organism evidence="3 4">
    <name type="scientific">Apilactobacillus ozensis DSM 23829 = JCM 17196</name>
    <dbReference type="NCBI Taxonomy" id="1423781"/>
    <lineage>
        <taxon>Bacteria</taxon>
        <taxon>Bacillati</taxon>
        <taxon>Bacillota</taxon>
        <taxon>Bacilli</taxon>
        <taxon>Lactobacillales</taxon>
        <taxon>Lactobacillaceae</taxon>
        <taxon>Apilactobacillus</taxon>
    </lineage>
</organism>
<comment type="caution">
    <text evidence="3">The sequence shown here is derived from an EMBL/GenBank/DDBJ whole genome shotgun (WGS) entry which is preliminary data.</text>
</comment>
<evidence type="ECO:0000313" key="3">
    <source>
        <dbReference type="EMBL" id="KRM69092.1"/>
    </source>
</evidence>
<dbReference type="CDD" id="cd07122">
    <property type="entry name" value="ALDH_F20_ACDH"/>
    <property type="match status" value="1"/>
</dbReference>
<dbReference type="Gene3D" id="3.40.309.10">
    <property type="entry name" value="Aldehyde Dehydrogenase, Chain A, domain 2"/>
    <property type="match status" value="1"/>
</dbReference>
<evidence type="ECO:0000256" key="1">
    <source>
        <dbReference type="ARBA" id="ARBA00023002"/>
    </source>
</evidence>
<dbReference type="InterPro" id="IPR016161">
    <property type="entry name" value="Ald_DH/histidinol_DH"/>
</dbReference>
<dbReference type="Gene3D" id="3.40.605.10">
    <property type="entry name" value="Aldehyde Dehydrogenase, Chain A, domain 1"/>
    <property type="match status" value="1"/>
</dbReference>